<dbReference type="InterPro" id="IPR018499">
    <property type="entry name" value="Tetraspanin/Peripherin"/>
</dbReference>
<comment type="subcellular location">
    <subcellularLocation>
        <location evidence="1">Membrane</location>
        <topology evidence="1">Multi-pass membrane protein</topology>
    </subcellularLocation>
</comment>
<dbReference type="GO" id="GO:0009734">
    <property type="term" value="P:auxin-activated signaling pathway"/>
    <property type="evidence" value="ECO:0007669"/>
    <property type="project" value="InterPro"/>
</dbReference>
<dbReference type="InterPro" id="IPR044991">
    <property type="entry name" value="TET_plant"/>
</dbReference>
<name>A0AAE0AX29_9ROSI</name>
<reference evidence="7" key="1">
    <citation type="journal article" date="2023" name="Plant J.">
        <title>Genome sequences and population genomics provide insights into the demographic history, inbreeding, and mutation load of two 'living fossil' tree species of Dipteronia.</title>
        <authorList>
            <person name="Feng Y."/>
            <person name="Comes H.P."/>
            <person name="Chen J."/>
            <person name="Zhu S."/>
            <person name="Lu R."/>
            <person name="Zhang X."/>
            <person name="Li P."/>
            <person name="Qiu J."/>
            <person name="Olsen K.M."/>
            <person name="Qiu Y."/>
        </authorList>
    </citation>
    <scope>NUCLEOTIDE SEQUENCE</scope>
    <source>
        <strain evidence="7">NBL</strain>
    </source>
</reference>
<feature type="transmembrane region" description="Helical" evidence="6">
    <location>
        <begin position="44"/>
        <end position="67"/>
    </location>
</feature>
<keyword evidence="5 6" id="KW-0472">Membrane</keyword>
<dbReference type="AlphaFoldDB" id="A0AAE0AX29"/>
<evidence type="ECO:0000313" key="8">
    <source>
        <dbReference type="Proteomes" id="UP001281410"/>
    </source>
</evidence>
<dbReference type="Proteomes" id="UP001281410">
    <property type="component" value="Unassembled WGS sequence"/>
</dbReference>
<comment type="caution">
    <text evidence="7">The sequence shown here is derived from an EMBL/GenBank/DDBJ whole genome shotgun (WGS) entry which is preliminary data.</text>
</comment>
<protein>
    <recommendedName>
        <fullName evidence="9">Tetraspanin</fullName>
    </recommendedName>
</protein>
<feature type="transmembrane region" description="Helical" evidence="6">
    <location>
        <begin position="234"/>
        <end position="253"/>
    </location>
</feature>
<dbReference type="GO" id="GO:0016020">
    <property type="term" value="C:membrane"/>
    <property type="evidence" value="ECO:0007669"/>
    <property type="project" value="UniProtKB-SubCell"/>
</dbReference>
<feature type="transmembrane region" description="Helical" evidence="6">
    <location>
        <begin position="481"/>
        <end position="500"/>
    </location>
</feature>
<feature type="transmembrane region" description="Helical" evidence="6">
    <location>
        <begin position="6"/>
        <end position="32"/>
    </location>
</feature>
<proteinExistence type="inferred from homology"/>
<evidence type="ECO:0000256" key="2">
    <source>
        <dbReference type="ARBA" id="ARBA00006840"/>
    </source>
</evidence>
<evidence type="ECO:0000313" key="7">
    <source>
        <dbReference type="EMBL" id="KAK3225692.1"/>
    </source>
</evidence>
<organism evidence="7 8">
    <name type="scientific">Dipteronia sinensis</name>
    <dbReference type="NCBI Taxonomy" id="43782"/>
    <lineage>
        <taxon>Eukaryota</taxon>
        <taxon>Viridiplantae</taxon>
        <taxon>Streptophyta</taxon>
        <taxon>Embryophyta</taxon>
        <taxon>Tracheophyta</taxon>
        <taxon>Spermatophyta</taxon>
        <taxon>Magnoliopsida</taxon>
        <taxon>eudicotyledons</taxon>
        <taxon>Gunneridae</taxon>
        <taxon>Pentapetalae</taxon>
        <taxon>rosids</taxon>
        <taxon>malvids</taxon>
        <taxon>Sapindales</taxon>
        <taxon>Sapindaceae</taxon>
        <taxon>Hippocastanoideae</taxon>
        <taxon>Acereae</taxon>
        <taxon>Dipteronia</taxon>
    </lineage>
</organism>
<feature type="transmembrane region" description="Helical" evidence="6">
    <location>
        <begin position="268"/>
        <end position="291"/>
    </location>
</feature>
<evidence type="ECO:0008006" key="9">
    <source>
        <dbReference type="Google" id="ProtNLM"/>
    </source>
</evidence>
<dbReference type="PANTHER" id="PTHR32191">
    <property type="entry name" value="TETRASPANIN-8-RELATED"/>
    <property type="match status" value="1"/>
</dbReference>
<evidence type="ECO:0000256" key="6">
    <source>
        <dbReference type="SAM" id="Phobius"/>
    </source>
</evidence>
<feature type="transmembrane region" description="Helical" evidence="6">
    <location>
        <begin position="73"/>
        <end position="98"/>
    </location>
</feature>
<feature type="transmembrane region" description="Helical" evidence="6">
    <location>
        <begin position="334"/>
        <end position="357"/>
    </location>
</feature>
<gene>
    <name evidence="7" type="ORF">Dsin_005554</name>
</gene>
<keyword evidence="8" id="KW-1185">Reference proteome</keyword>
<evidence type="ECO:0000256" key="3">
    <source>
        <dbReference type="ARBA" id="ARBA00022692"/>
    </source>
</evidence>
<dbReference type="EMBL" id="JANJYJ010000002">
    <property type="protein sequence ID" value="KAK3225692.1"/>
    <property type="molecule type" value="Genomic_DNA"/>
</dbReference>
<evidence type="ECO:0000256" key="4">
    <source>
        <dbReference type="ARBA" id="ARBA00022989"/>
    </source>
</evidence>
<evidence type="ECO:0000256" key="5">
    <source>
        <dbReference type="ARBA" id="ARBA00023136"/>
    </source>
</evidence>
<evidence type="ECO:0000256" key="1">
    <source>
        <dbReference type="ARBA" id="ARBA00004141"/>
    </source>
</evidence>
<keyword evidence="4 6" id="KW-1133">Transmembrane helix</keyword>
<sequence>MVKLSNWFVGFLNLCSLLVGIAAISYTVYLHVYGGSACQKSIPVPVLLITGLLLITISLLGFIGSFWKLKSLLNAYLLVMLLLIIGFVVFAGFAIFIASQEDHSSGHYELKKYYSRLLEKHFVNLKNWNQIRSCLIDAKVCKKFDTMNAAMATAHSYRKNLSPIELGCCMLPNYCVVDEYTNVTVELPEIGGAAMQGGDNNDCDRWSNNIGGRCYYCNSCKAGFVKEIKKEWRFVAIAGVCAVVLLIIIHFLISKLTKQSQMARSSTGIFILLNCISLISGFAAVSVSAHIQFRGGTDCQRALQTPLLVTGLILTFISSLGLTGSCCKSNLVLWIYLSVLFFLIIGLIGFTIFAFIVTTNLSGRRAYPIRLQDYSNWLKNNFVTGKNWEDIKSCLTEAKVCNNLDNVDITHWSRIQSGCCKPPKFCELEKSNTTSGSAGGGGAASEHSDCLTWSDKPEKLCFECKSCKGGVLASIRRQWRVMALLNLAVIAVLLLIFIVGCCVRRNNRSDRYVRYSAYSNWPNN</sequence>
<feature type="transmembrane region" description="Helical" evidence="6">
    <location>
        <begin position="303"/>
        <end position="322"/>
    </location>
</feature>
<keyword evidence="3 6" id="KW-0812">Transmembrane</keyword>
<accession>A0AAE0AX29</accession>
<dbReference type="Pfam" id="PF00335">
    <property type="entry name" value="Tetraspanin"/>
    <property type="match status" value="2"/>
</dbReference>
<comment type="similarity">
    <text evidence="2">Belongs to the tetraspanin (TM4SF) family.</text>
</comment>